<keyword evidence="1" id="KW-0802">TPR repeat</keyword>
<dbReference type="PANTHER" id="PTHR46014:SF1">
    <property type="entry name" value="TETRATRICOPEPTIDE REPEAT PROTEIN 1"/>
    <property type="match status" value="1"/>
</dbReference>
<organism evidence="3 4">
    <name type="scientific">Fistulifera solaris</name>
    <name type="common">Oleaginous diatom</name>
    <dbReference type="NCBI Taxonomy" id="1519565"/>
    <lineage>
        <taxon>Eukaryota</taxon>
        <taxon>Sar</taxon>
        <taxon>Stramenopiles</taxon>
        <taxon>Ochrophyta</taxon>
        <taxon>Bacillariophyta</taxon>
        <taxon>Bacillariophyceae</taxon>
        <taxon>Bacillariophycidae</taxon>
        <taxon>Naviculales</taxon>
        <taxon>Naviculaceae</taxon>
        <taxon>Fistulifera</taxon>
    </lineage>
</organism>
<dbReference type="SUPFAM" id="SSF48452">
    <property type="entry name" value="TPR-like"/>
    <property type="match status" value="1"/>
</dbReference>
<dbReference type="InParanoid" id="A0A1Z5KL83"/>
<dbReference type="PANTHER" id="PTHR46014">
    <property type="entry name" value="TETRATRICOPEPTIDE REPEAT PROTEIN 1"/>
    <property type="match status" value="1"/>
</dbReference>
<feature type="compositionally biased region" description="Basic and acidic residues" evidence="2">
    <location>
        <begin position="107"/>
        <end position="118"/>
    </location>
</feature>
<dbReference type="OrthoDB" id="1872379at2759"/>
<evidence type="ECO:0000313" key="4">
    <source>
        <dbReference type="Proteomes" id="UP000198406"/>
    </source>
</evidence>
<gene>
    <name evidence="3" type="ORF">FisN_9Lh355</name>
</gene>
<feature type="region of interest" description="Disordered" evidence="2">
    <location>
        <begin position="107"/>
        <end position="138"/>
    </location>
</feature>
<dbReference type="EMBL" id="BDSP01000252">
    <property type="protein sequence ID" value="GAX27039.1"/>
    <property type="molecule type" value="Genomic_DNA"/>
</dbReference>
<dbReference type="PROSITE" id="PS50005">
    <property type="entry name" value="TPR"/>
    <property type="match status" value="1"/>
</dbReference>
<reference evidence="3 4" key="1">
    <citation type="journal article" date="2015" name="Plant Cell">
        <title>Oil accumulation by the oleaginous diatom Fistulifera solaris as revealed by the genome and transcriptome.</title>
        <authorList>
            <person name="Tanaka T."/>
            <person name="Maeda Y."/>
            <person name="Veluchamy A."/>
            <person name="Tanaka M."/>
            <person name="Abida H."/>
            <person name="Marechal E."/>
            <person name="Bowler C."/>
            <person name="Muto M."/>
            <person name="Sunaga Y."/>
            <person name="Tanaka M."/>
            <person name="Yoshino T."/>
            <person name="Taniguchi T."/>
            <person name="Fukuda Y."/>
            <person name="Nemoto M."/>
            <person name="Matsumoto M."/>
            <person name="Wong P.S."/>
            <person name="Aburatani S."/>
            <person name="Fujibuchi W."/>
        </authorList>
    </citation>
    <scope>NUCLEOTIDE SEQUENCE [LARGE SCALE GENOMIC DNA]</scope>
    <source>
        <strain evidence="3 4">JPCC DA0580</strain>
    </source>
</reference>
<evidence type="ECO:0008006" key="5">
    <source>
        <dbReference type="Google" id="ProtNLM"/>
    </source>
</evidence>
<dbReference type="InterPro" id="IPR011990">
    <property type="entry name" value="TPR-like_helical_dom_sf"/>
</dbReference>
<dbReference type="AlphaFoldDB" id="A0A1Z5KL83"/>
<dbReference type="InterPro" id="IPR019734">
    <property type="entry name" value="TPR_rpt"/>
</dbReference>
<proteinExistence type="predicted"/>
<comment type="caution">
    <text evidence="3">The sequence shown here is derived from an EMBL/GenBank/DDBJ whole genome shotgun (WGS) entry which is preliminary data.</text>
</comment>
<dbReference type="SMART" id="SM00028">
    <property type="entry name" value="TPR"/>
    <property type="match status" value="3"/>
</dbReference>
<sequence length="282" mass="31618">MTTTFSSEGFDLDAAASSSNVIYEIGGAVSSEPETTTVPESTATTDESSTAESFKQKGNQAFLKGEYLEAYEWYTQAIEATPGMKAEELLQQKEEWEKEQTRLARERLYERDQKKKEDEGEEPLDSNATSEATQFTAPPHEHATELSIYYANRGAALYSLQRYEEAVQDCNIALLWNPTYVKALVRRSKGHEQLEHYDLALQDAKLAFELGDSKTKQSLRPALTRLQKAEDARLEKLKTETLGQLKELGNSILGNFGLSLDNFQAVQDPNTGSYSISFQNNK</sequence>
<name>A0A1Z5KL83_FISSO</name>
<dbReference type="Proteomes" id="UP000198406">
    <property type="component" value="Unassembled WGS sequence"/>
</dbReference>
<feature type="repeat" description="TPR" evidence="1">
    <location>
        <begin position="51"/>
        <end position="84"/>
    </location>
</feature>
<evidence type="ECO:0000256" key="1">
    <source>
        <dbReference type="PROSITE-ProRule" id="PRU00339"/>
    </source>
</evidence>
<dbReference type="InterPro" id="IPR052769">
    <property type="entry name" value="TPR_domain_protein"/>
</dbReference>
<evidence type="ECO:0000256" key="2">
    <source>
        <dbReference type="SAM" id="MobiDB-lite"/>
    </source>
</evidence>
<feature type="compositionally biased region" description="Polar residues" evidence="2">
    <location>
        <begin position="126"/>
        <end position="136"/>
    </location>
</feature>
<dbReference type="Gene3D" id="1.25.40.10">
    <property type="entry name" value="Tetratricopeptide repeat domain"/>
    <property type="match status" value="2"/>
</dbReference>
<feature type="region of interest" description="Disordered" evidence="2">
    <location>
        <begin position="27"/>
        <end position="55"/>
    </location>
</feature>
<keyword evidence="4" id="KW-1185">Reference proteome</keyword>
<feature type="compositionally biased region" description="Low complexity" evidence="2">
    <location>
        <begin position="29"/>
        <end position="53"/>
    </location>
</feature>
<evidence type="ECO:0000313" key="3">
    <source>
        <dbReference type="EMBL" id="GAX27039.1"/>
    </source>
</evidence>
<accession>A0A1Z5KL83</accession>
<protein>
    <recommendedName>
        <fullName evidence="5">Tetratricopeptide repeat protein 1</fullName>
    </recommendedName>
</protein>